<feature type="compositionally biased region" description="Basic and acidic residues" evidence="1">
    <location>
        <begin position="269"/>
        <end position="289"/>
    </location>
</feature>
<gene>
    <name evidence="4" type="ORF">A7U60_g1348</name>
</gene>
<accession>A0A9Q5I4K3</accession>
<feature type="compositionally biased region" description="Basic and acidic residues" evidence="1">
    <location>
        <begin position="187"/>
        <end position="196"/>
    </location>
</feature>
<keyword evidence="5" id="KW-1185">Reference proteome</keyword>
<evidence type="ECO:0000259" key="2">
    <source>
        <dbReference type="PROSITE" id="PS50275"/>
    </source>
</evidence>
<feature type="region of interest" description="Disordered" evidence="1">
    <location>
        <begin position="175"/>
        <end position="247"/>
    </location>
</feature>
<feature type="compositionally biased region" description="Polar residues" evidence="1">
    <location>
        <begin position="358"/>
        <end position="370"/>
    </location>
</feature>
<evidence type="ECO:0008006" key="6">
    <source>
        <dbReference type="Google" id="ProtNLM"/>
    </source>
</evidence>
<sequence>MKKLSRTSQKPPLSDGTSVAANSAAAVGLRPRFNVTIPPVPHPTPYYRIAVLATPNALLLGPVIPGVSVPHSYVRVAWGSSFEMEELSSPADDSVLWSEAAVVFGVLGCLKLVTNAYILVITAKSDVGHFLDDRNGVYGIRSVAAIPLQESRARAVLNTLSNKYNHINRFSEDATQSPDLVASDPSDLGHVHEDKAQSNTQSSRMKFTDTHDVKIMSPLPDSEFPSPSPASSVTSGMSTPTSNTSETSAVAKVLANRLSFWDRLSQRQTVEHPSRQLKDDTLDDSGREPERVLQDILETTSSAPTTVEERQSELDQKILRQCIKEFTKGVMFFAYNFDITTSLQHKQDEIARLRRKTGSQSKSLTANLPNSAAAERSDVLEEPHSTLPLWRRVTKQFWWNENMLQPFIDASLHCYILPVMQGFYQMSSFAVPREPESLESGDSAVVDYIVVSRRSRERAGLRYQRRGVDDDANVANFVETESVTRVESGYSLKPPPVLSPERTHDQNLVALRRHFSKTISRYGPHTIVNLAEQQGKEAAITRAYRECVGELCSKDVRTITSYTEYDFHKETRGMHYENISSLVKRLSNVFDPQGFTWFSGEVLLSKQKSVFRVNCIDCLDRTNVVQSAFARRVLEKQLGALALLVPPGLSDIDITFNDIWANNGDALSRAYAGTSALKGDYTRTGKRDLTGMLNDGMNSLARMYSSTFSDWFSQAVIDFMLGNRTLTVFSEFLEKLQSTDPRERIRTEAIRTEAIADSVSRVLSEGESLLSGWTLLSPAELGAKFSDKLQEKILLLSVQAVYVISYDYTLEKVASYTRILLNRITRITKGEYILSPLEEGSRDPLQNYGFTIHYLTSGETTRFSSYSLRNSVEIAGESSPPDSAAPGRPNYVRSRSSVFSRMINNAASEKSAMTSFAAFKALPIDPVRSRRTTGSFVETANDLTWARTCKEAADVMVDRICQAIVAIKDTESRDESFLVLEPIVSLEEAQRATTVMAKMEYGIKRLLWLGS</sequence>
<dbReference type="InterPro" id="IPR002013">
    <property type="entry name" value="SAC_dom"/>
</dbReference>
<dbReference type="PANTHER" id="PTHR45662">
    <property type="entry name" value="PHOSPHATIDYLINOSITIDE PHOSPHATASE SAC1"/>
    <property type="match status" value="1"/>
</dbReference>
<dbReference type="GO" id="GO:0046856">
    <property type="term" value="P:phosphatidylinositol dephosphorylation"/>
    <property type="evidence" value="ECO:0007669"/>
    <property type="project" value="TreeGrafter"/>
</dbReference>
<feature type="domain" description="HSac2" evidence="3">
    <location>
        <begin position="745"/>
        <end position="902"/>
    </location>
</feature>
<feature type="domain" description="SAC" evidence="2">
    <location>
        <begin position="327"/>
        <end position="673"/>
    </location>
</feature>
<name>A0A9Q5I4K3_SANBA</name>
<dbReference type="PROSITE" id="PS51791">
    <property type="entry name" value="HSAC2"/>
    <property type="match status" value="1"/>
</dbReference>
<dbReference type="Proteomes" id="UP000757232">
    <property type="component" value="Unassembled WGS sequence"/>
</dbReference>
<evidence type="ECO:0000256" key="1">
    <source>
        <dbReference type="SAM" id="MobiDB-lite"/>
    </source>
</evidence>
<dbReference type="OrthoDB" id="405996at2759"/>
<dbReference type="PANTHER" id="PTHR45662:SF7">
    <property type="entry name" value="SACI DOMAIN PROTEIN (AFU_ORTHOLOGUE AFUA_1G15890)"/>
    <property type="match status" value="1"/>
</dbReference>
<organism evidence="4 5">
    <name type="scientific">Sanghuangporus baumii</name>
    <name type="common">Phellinus baumii</name>
    <dbReference type="NCBI Taxonomy" id="108892"/>
    <lineage>
        <taxon>Eukaryota</taxon>
        <taxon>Fungi</taxon>
        <taxon>Dikarya</taxon>
        <taxon>Basidiomycota</taxon>
        <taxon>Agaricomycotina</taxon>
        <taxon>Agaricomycetes</taxon>
        <taxon>Hymenochaetales</taxon>
        <taxon>Hymenochaetaceae</taxon>
        <taxon>Sanghuangporus</taxon>
    </lineage>
</organism>
<feature type="compositionally biased region" description="Polar residues" evidence="1">
    <location>
        <begin position="229"/>
        <end position="247"/>
    </location>
</feature>
<dbReference type="InterPro" id="IPR022158">
    <property type="entry name" value="Inositol_phosphatase"/>
</dbReference>
<dbReference type="GO" id="GO:0005783">
    <property type="term" value="C:endoplasmic reticulum"/>
    <property type="evidence" value="ECO:0007669"/>
    <property type="project" value="TreeGrafter"/>
</dbReference>
<evidence type="ECO:0000313" key="5">
    <source>
        <dbReference type="Proteomes" id="UP000757232"/>
    </source>
</evidence>
<feature type="region of interest" description="Disordered" evidence="1">
    <location>
        <begin position="354"/>
        <end position="379"/>
    </location>
</feature>
<evidence type="ECO:0000313" key="4">
    <source>
        <dbReference type="EMBL" id="OCB91394.1"/>
    </source>
</evidence>
<protein>
    <recommendedName>
        <fullName evidence="6">SAC domain-containing protein</fullName>
    </recommendedName>
</protein>
<dbReference type="EMBL" id="LNZH02000090">
    <property type="protein sequence ID" value="OCB91394.1"/>
    <property type="molecule type" value="Genomic_DNA"/>
</dbReference>
<evidence type="ECO:0000259" key="3">
    <source>
        <dbReference type="PROSITE" id="PS51791"/>
    </source>
</evidence>
<dbReference type="InterPro" id="IPR034753">
    <property type="entry name" value="hSac2"/>
</dbReference>
<dbReference type="PROSITE" id="PS50275">
    <property type="entry name" value="SAC"/>
    <property type="match status" value="1"/>
</dbReference>
<feature type="region of interest" description="Disordered" evidence="1">
    <location>
        <begin position="268"/>
        <end position="289"/>
    </location>
</feature>
<dbReference type="Pfam" id="PF02383">
    <property type="entry name" value="Syja_N"/>
    <property type="match status" value="2"/>
</dbReference>
<proteinExistence type="predicted"/>
<dbReference type="Pfam" id="PF12456">
    <property type="entry name" value="hSac2"/>
    <property type="match status" value="1"/>
</dbReference>
<dbReference type="AlphaFoldDB" id="A0A9Q5I4K3"/>
<comment type="caution">
    <text evidence="4">The sequence shown here is derived from an EMBL/GenBank/DDBJ whole genome shotgun (WGS) entry which is preliminary data.</text>
</comment>
<dbReference type="GO" id="GO:0043812">
    <property type="term" value="F:phosphatidylinositol-4-phosphate phosphatase activity"/>
    <property type="evidence" value="ECO:0007669"/>
    <property type="project" value="TreeGrafter"/>
</dbReference>
<reference evidence="4" key="1">
    <citation type="submission" date="2016-06" db="EMBL/GenBank/DDBJ databases">
        <title>Draft Genome sequence of the fungus Inonotus baumii.</title>
        <authorList>
            <person name="Zhu H."/>
            <person name="Lin W."/>
        </authorList>
    </citation>
    <scope>NUCLEOTIDE SEQUENCE</scope>
    <source>
        <strain evidence="4">821</strain>
    </source>
</reference>